<reference evidence="1 2" key="1">
    <citation type="submission" date="2021-05" db="EMBL/GenBank/DDBJ databases">
        <title>Phylogenetic classification of ten novel species belonging to the genus Bifidobacterium comprising B. colchicus sp. nov., B. abeli sp. nov., B. bicoloris sp. nov., B. guerezis sp. nov., B. rosaliae sp. nov., B. santillanensis sp. nov., B. argentati sp. nov., B. amazzoni sp. nov., B. pluviali sp. nov., and B. pinnaculum sp. nov.</title>
        <authorList>
            <person name="Lugli G.A."/>
            <person name="Ruiz Garcia L."/>
            <person name="Margolles A."/>
            <person name="Ventura M."/>
        </authorList>
    </citation>
    <scope>NUCLEOTIDE SEQUENCE [LARGE SCALE GENOMIC DNA]</scope>
    <source>
        <strain evidence="1 2">6T3</strain>
    </source>
</reference>
<name>A0ABS6W7R2_9BIFI</name>
<dbReference type="PANTHER" id="PTHR37816">
    <property type="entry name" value="YALI0E33011P"/>
    <property type="match status" value="1"/>
</dbReference>
<dbReference type="InterPro" id="IPR052922">
    <property type="entry name" value="Cytidylate_Kinase-2"/>
</dbReference>
<evidence type="ECO:0008006" key="3">
    <source>
        <dbReference type="Google" id="ProtNLM"/>
    </source>
</evidence>
<dbReference type="Proteomes" id="UP000812844">
    <property type="component" value="Unassembled WGS sequence"/>
</dbReference>
<gene>
    <name evidence="1" type="ORF">KIH73_03820</name>
</gene>
<sequence>MKISLLGYSGSGKSTLAAALGARYGLPVLHLDRVQFAPGWVERPMEDKLADVRRFLDAHADGGWVIDGNYTALLQERRLAESDRIVILAFGRWACLRRVVSRYLRHRGRSRASMTEGCPEKLDAEFIWWILHEGRSRSHRRRFRHIRDTWPGTTVVVRNQRQLDALYRAAGVRNEGEPRAVASEPDNGSRR</sequence>
<dbReference type="PANTHER" id="PTHR37816:SF3">
    <property type="entry name" value="MODULATES DNA TOPOLOGY"/>
    <property type="match status" value="1"/>
</dbReference>
<keyword evidence="2" id="KW-1185">Reference proteome</keyword>
<dbReference type="RefSeq" id="WP_219080722.1">
    <property type="nucleotide sequence ID" value="NZ_JAHBBD010000006.1"/>
</dbReference>
<dbReference type="Pfam" id="PF01745">
    <property type="entry name" value="IPT"/>
    <property type="match status" value="1"/>
</dbReference>
<evidence type="ECO:0000313" key="2">
    <source>
        <dbReference type="Proteomes" id="UP000812844"/>
    </source>
</evidence>
<proteinExistence type="predicted"/>
<accession>A0ABS6W7R2</accession>
<comment type="caution">
    <text evidence="1">The sequence shown here is derived from an EMBL/GenBank/DDBJ whole genome shotgun (WGS) entry which is preliminary data.</text>
</comment>
<dbReference type="EMBL" id="JAHBBD010000006">
    <property type="protein sequence ID" value="MBW3082515.1"/>
    <property type="molecule type" value="Genomic_DNA"/>
</dbReference>
<organism evidence="1 2">
    <name type="scientific">Bifidobacterium phasiani</name>
    <dbReference type="NCBI Taxonomy" id="2834431"/>
    <lineage>
        <taxon>Bacteria</taxon>
        <taxon>Bacillati</taxon>
        <taxon>Actinomycetota</taxon>
        <taxon>Actinomycetes</taxon>
        <taxon>Bifidobacteriales</taxon>
        <taxon>Bifidobacteriaceae</taxon>
        <taxon>Bifidobacterium</taxon>
    </lineage>
</organism>
<protein>
    <recommendedName>
        <fullName evidence="3">Adenylate kinase</fullName>
    </recommendedName>
</protein>
<evidence type="ECO:0000313" key="1">
    <source>
        <dbReference type="EMBL" id="MBW3082515.1"/>
    </source>
</evidence>